<name>A0A0H2RJ76_9AGAM</name>
<organism evidence="2 3">
    <name type="scientific">Schizopora paradoxa</name>
    <dbReference type="NCBI Taxonomy" id="27342"/>
    <lineage>
        <taxon>Eukaryota</taxon>
        <taxon>Fungi</taxon>
        <taxon>Dikarya</taxon>
        <taxon>Basidiomycota</taxon>
        <taxon>Agaricomycotina</taxon>
        <taxon>Agaricomycetes</taxon>
        <taxon>Hymenochaetales</taxon>
        <taxon>Schizoporaceae</taxon>
        <taxon>Schizopora</taxon>
    </lineage>
</organism>
<evidence type="ECO:0000313" key="3">
    <source>
        <dbReference type="Proteomes" id="UP000053477"/>
    </source>
</evidence>
<feature type="compositionally biased region" description="Basic and acidic residues" evidence="1">
    <location>
        <begin position="195"/>
        <end position="207"/>
    </location>
</feature>
<dbReference type="OrthoDB" id="10061064at2759"/>
<proteinExistence type="predicted"/>
<dbReference type="AlphaFoldDB" id="A0A0H2RJ76"/>
<reference evidence="2 3" key="1">
    <citation type="submission" date="2015-04" db="EMBL/GenBank/DDBJ databases">
        <title>Complete genome sequence of Schizopora paradoxa KUC8140, a cosmopolitan wood degrader in East Asia.</title>
        <authorList>
            <consortium name="DOE Joint Genome Institute"/>
            <person name="Min B."/>
            <person name="Park H."/>
            <person name="Jang Y."/>
            <person name="Kim J.-J."/>
            <person name="Kim K.H."/>
            <person name="Pangilinan J."/>
            <person name="Lipzen A."/>
            <person name="Riley R."/>
            <person name="Grigoriev I.V."/>
            <person name="Spatafora J.W."/>
            <person name="Choi I.-G."/>
        </authorList>
    </citation>
    <scope>NUCLEOTIDE SEQUENCE [LARGE SCALE GENOMIC DNA]</scope>
    <source>
        <strain evidence="2 3">KUC8140</strain>
    </source>
</reference>
<gene>
    <name evidence="2" type="ORF">SCHPADRAFT_943597</name>
</gene>
<evidence type="ECO:0000313" key="2">
    <source>
        <dbReference type="EMBL" id="KLO09478.1"/>
    </source>
</evidence>
<keyword evidence="3" id="KW-1185">Reference proteome</keyword>
<dbReference type="EMBL" id="KQ086054">
    <property type="protein sequence ID" value="KLO09478.1"/>
    <property type="molecule type" value="Genomic_DNA"/>
</dbReference>
<feature type="compositionally biased region" description="Polar residues" evidence="1">
    <location>
        <begin position="182"/>
        <end position="194"/>
    </location>
</feature>
<dbReference type="InParanoid" id="A0A0H2RJ76"/>
<protein>
    <submittedName>
        <fullName evidence="2">Uncharacterized protein</fullName>
    </submittedName>
</protein>
<accession>A0A0H2RJ76</accession>
<dbReference type="Proteomes" id="UP000053477">
    <property type="component" value="Unassembled WGS sequence"/>
</dbReference>
<sequence>MLAIRALARAVARERRELHRSTLGRVDVDAITIALEGGDVLDAEPVVFVLGILNLNALGSRWTARSGLLMRDRASREGGRKWFSDATWAGSTGNARIGWKTTLLPFHHLPHSSRPSRLPSHSFATATITHRLSPPQWRMSSTFSSNSGQLQSINHSPSPIGFAFGLAASSAWQPQGPGLLSSCGQQQSLVSQHSSPHESAQEWRHEDTDGDCDESLDRFPIPARRPVRRILLRELASTLPLSRSQQHPATYFSSVIALCACPKKLAPHFQLVGTCRWLALARPPHTHPLLCCPPWPWPLPPPLSLIATNDARTVNRLIIRRLEIGCVDDGMTNPAQ</sequence>
<feature type="region of interest" description="Disordered" evidence="1">
    <location>
        <begin position="177"/>
        <end position="218"/>
    </location>
</feature>
<evidence type="ECO:0000256" key="1">
    <source>
        <dbReference type="SAM" id="MobiDB-lite"/>
    </source>
</evidence>